<proteinExistence type="inferred from homology"/>
<evidence type="ECO:0000256" key="5">
    <source>
        <dbReference type="RuleBase" id="RU363032"/>
    </source>
</evidence>
<dbReference type="InterPro" id="IPR000515">
    <property type="entry name" value="MetI-like"/>
</dbReference>
<dbReference type="OrthoDB" id="9785113at2"/>
<evidence type="ECO:0000256" key="3">
    <source>
        <dbReference type="ARBA" id="ARBA00022989"/>
    </source>
</evidence>
<keyword evidence="2 5" id="KW-0812">Transmembrane</keyword>
<dbReference type="RefSeq" id="WP_104422063.1">
    <property type="nucleotide sequence ID" value="NZ_PTIY01000001.1"/>
</dbReference>
<dbReference type="Pfam" id="PF00528">
    <property type="entry name" value="BPD_transp_1"/>
    <property type="match status" value="1"/>
</dbReference>
<dbReference type="SUPFAM" id="SSF161098">
    <property type="entry name" value="MetI-like"/>
    <property type="match status" value="1"/>
</dbReference>
<protein>
    <submittedName>
        <fullName evidence="7">Phosphate transport system permease protein</fullName>
    </submittedName>
</protein>
<sequence>MSEITSPTKQPPSIKISSGELYQRWRLVKDALARYGVVVGGLGVIVAIVLIFFYLLYVVYPLFISATAQPVSEYAVPEQALGNTLLLEMEEQNEVGARFTDSGHVVFFEVASGKTLLTQAVAIPEGAHITSFAQGSPINEGAVIYGLSDGRAVVVKHQYKVTYPDNVRVITPSLKYPLGEQPLVMDESGAALEKIAVKAGNDATTIVVKTADTPQGAGKIRLVNFQKEQSLFAEEAALTRTDSIFEQPAANIADILIDKEESNLYLISNDGQMGFFDISDKNSPAIRQQQNVVSAGQKITSVAFLNGDLSLMIGDSSGLVSQWSMVKDKLNRPAMQKIRSFKVSDKAVVAINAEQRRKGFMTTDADGIVGIYHSTAEREMVKERISGALPTAAVLSPRANAMLVQSADGKMHFWHIDNEHPEVSIRSLWQQVWYESYPKPDYIWQSSSANNDFEPKYSLTPLVFGTLKAAFYAMLVAIPLALMGAIYTAYFMAPKMRQYVKPSIEIMGALPTVILGFLAGLWLAPFMEEHLSGLFAMLMIIPVGVMLFAFAWQFIPKPIAHRLSEGWDAALLVPVILLSGWFAFKVSVPLETFLFHGTLRDWFKAEFGIGYDQRNALVVGVAMGFAVIPTIFSIAEDAIFSVPKHLTVGSLALGATPWQTMIRVVLLTASPGIFSAIMIGFGRAVGETMIVLMATGNTPVMDLSVFQGMRTLAANIAVEMPESEVGSTHYRVLFLAALVLFMFTFVFNTLAEVIRQRLREKYSSL</sequence>
<keyword evidence="8" id="KW-1185">Reference proteome</keyword>
<feature type="domain" description="ABC transmembrane type-1" evidence="6">
    <location>
        <begin position="463"/>
        <end position="751"/>
    </location>
</feature>
<feature type="transmembrane region" description="Helical" evidence="5">
    <location>
        <begin position="530"/>
        <end position="555"/>
    </location>
</feature>
<evidence type="ECO:0000313" key="8">
    <source>
        <dbReference type="Proteomes" id="UP000238071"/>
    </source>
</evidence>
<dbReference type="Gene3D" id="1.10.3720.10">
    <property type="entry name" value="MetI-like"/>
    <property type="match status" value="1"/>
</dbReference>
<dbReference type="AlphaFoldDB" id="A0A2S6H8D1"/>
<organism evidence="7 8">
    <name type="scientific">Methylobacter tundripaludum</name>
    <dbReference type="NCBI Taxonomy" id="173365"/>
    <lineage>
        <taxon>Bacteria</taxon>
        <taxon>Pseudomonadati</taxon>
        <taxon>Pseudomonadota</taxon>
        <taxon>Gammaproteobacteria</taxon>
        <taxon>Methylococcales</taxon>
        <taxon>Methylococcaceae</taxon>
        <taxon>Methylobacter</taxon>
    </lineage>
</organism>
<dbReference type="SUPFAM" id="SSF50978">
    <property type="entry name" value="WD40 repeat-like"/>
    <property type="match status" value="1"/>
</dbReference>
<dbReference type="PANTHER" id="PTHR42727">
    <property type="entry name" value="PHOSPHATE TRANSPORT SYSTEM PERMEASE PROTEIN"/>
    <property type="match status" value="1"/>
</dbReference>
<gene>
    <name evidence="7" type="ORF">B0F88_101193</name>
</gene>
<comment type="caution">
    <text evidence="7">The sequence shown here is derived from an EMBL/GenBank/DDBJ whole genome shotgun (WGS) entry which is preliminary data.</text>
</comment>
<comment type="similarity">
    <text evidence="5">Belongs to the binding-protein-dependent transport system permease family.</text>
</comment>
<keyword evidence="5" id="KW-0813">Transport</keyword>
<feature type="transmembrane region" description="Helical" evidence="5">
    <location>
        <begin position="730"/>
        <end position="751"/>
    </location>
</feature>
<dbReference type="PROSITE" id="PS50928">
    <property type="entry name" value="ABC_TM1"/>
    <property type="match status" value="1"/>
</dbReference>
<dbReference type="CDD" id="cd06261">
    <property type="entry name" value="TM_PBP2"/>
    <property type="match status" value="1"/>
</dbReference>
<dbReference type="Proteomes" id="UP000238071">
    <property type="component" value="Unassembled WGS sequence"/>
</dbReference>
<dbReference type="GO" id="GO:0055085">
    <property type="term" value="P:transmembrane transport"/>
    <property type="evidence" value="ECO:0007669"/>
    <property type="project" value="InterPro"/>
</dbReference>
<accession>A0A2S6H8D1</accession>
<feature type="transmembrane region" description="Helical" evidence="5">
    <location>
        <begin position="469"/>
        <end position="492"/>
    </location>
</feature>
<dbReference type="PANTHER" id="PTHR42727:SF1">
    <property type="entry name" value="PHOSPHATE TRANSPORT SYSTEM PERMEASE"/>
    <property type="match status" value="1"/>
</dbReference>
<keyword evidence="3 5" id="KW-1133">Transmembrane helix</keyword>
<name>A0A2S6H8D1_9GAMM</name>
<dbReference type="GO" id="GO:0005886">
    <property type="term" value="C:plasma membrane"/>
    <property type="evidence" value="ECO:0007669"/>
    <property type="project" value="UniProtKB-SubCell"/>
</dbReference>
<feature type="transmembrane region" description="Helical" evidence="5">
    <location>
        <begin position="32"/>
        <end position="60"/>
    </location>
</feature>
<evidence type="ECO:0000259" key="6">
    <source>
        <dbReference type="PROSITE" id="PS50928"/>
    </source>
</evidence>
<feature type="transmembrane region" description="Helical" evidence="5">
    <location>
        <begin position="504"/>
        <end position="524"/>
    </location>
</feature>
<comment type="subcellular location">
    <subcellularLocation>
        <location evidence="1 5">Cell membrane</location>
        <topology evidence="1 5">Multi-pass membrane protein</topology>
    </subcellularLocation>
</comment>
<dbReference type="EMBL" id="PTIY01000001">
    <property type="protein sequence ID" value="PPK73663.1"/>
    <property type="molecule type" value="Genomic_DNA"/>
</dbReference>
<evidence type="ECO:0000256" key="2">
    <source>
        <dbReference type="ARBA" id="ARBA00022692"/>
    </source>
</evidence>
<feature type="transmembrane region" description="Helical" evidence="5">
    <location>
        <begin position="616"/>
        <end position="635"/>
    </location>
</feature>
<feature type="transmembrane region" description="Helical" evidence="5">
    <location>
        <begin position="664"/>
        <end position="685"/>
    </location>
</feature>
<dbReference type="Gene3D" id="2.130.10.10">
    <property type="entry name" value="YVTN repeat-like/Quinoprotein amine dehydrogenase"/>
    <property type="match status" value="1"/>
</dbReference>
<dbReference type="InterPro" id="IPR036322">
    <property type="entry name" value="WD40_repeat_dom_sf"/>
</dbReference>
<evidence type="ECO:0000313" key="7">
    <source>
        <dbReference type="EMBL" id="PPK73663.1"/>
    </source>
</evidence>
<keyword evidence="4 5" id="KW-0472">Membrane</keyword>
<dbReference type="InterPro" id="IPR035906">
    <property type="entry name" value="MetI-like_sf"/>
</dbReference>
<reference evidence="7 8" key="1">
    <citation type="submission" date="2018-02" db="EMBL/GenBank/DDBJ databases">
        <title>Subsurface microbial communities from deep shales in Ohio and West Virginia, USA.</title>
        <authorList>
            <person name="Wrighton K."/>
        </authorList>
    </citation>
    <scope>NUCLEOTIDE SEQUENCE [LARGE SCALE GENOMIC DNA]</scope>
    <source>
        <strain evidence="7 8">OWC-G53F</strain>
    </source>
</reference>
<dbReference type="InterPro" id="IPR015943">
    <property type="entry name" value="WD40/YVTN_repeat-like_dom_sf"/>
</dbReference>
<evidence type="ECO:0000256" key="4">
    <source>
        <dbReference type="ARBA" id="ARBA00023136"/>
    </source>
</evidence>
<evidence type="ECO:0000256" key="1">
    <source>
        <dbReference type="ARBA" id="ARBA00004651"/>
    </source>
</evidence>